<evidence type="ECO:0000313" key="2">
    <source>
        <dbReference type="Proteomes" id="UP000036902"/>
    </source>
</evidence>
<dbReference type="EMBL" id="CP014646">
    <property type="protein sequence ID" value="AMO37079.1"/>
    <property type="molecule type" value="Genomic_DNA"/>
</dbReference>
<proteinExistence type="predicted"/>
<dbReference type="AlphaFoldDB" id="A0A127K540"/>
<name>A0A127K540_9RHOO</name>
<protein>
    <submittedName>
        <fullName evidence="1">Uncharacterized protein</fullName>
    </submittedName>
</protein>
<dbReference type="KEGG" id="thu:AC731_009005"/>
<reference evidence="2" key="1">
    <citation type="submission" date="2016-03" db="EMBL/GenBank/DDBJ databases">
        <authorList>
            <person name="Ma C."/>
            <person name="Zhou S."/>
            <person name="Yang G."/>
        </authorList>
    </citation>
    <scope>NUCLEOTIDE SEQUENCE [LARGE SCALE GENOMIC DNA]</scope>
    <source>
        <strain evidence="2">SgZ-1</strain>
    </source>
</reference>
<gene>
    <name evidence="1" type="ORF">AC731_009005</name>
</gene>
<dbReference type="Proteomes" id="UP000036902">
    <property type="component" value="Chromosome"/>
</dbReference>
<keyword evidence="2" id="KW-1185">Reference proteome</keyword>
<organism evidence="1 2">
    <name type="scientific">Thauera humireducens</name>
    <dbReference type="NCBI Taxonomy" id="1134435"/>
    <lineage>
        <taxon>Bacteria</taxon>
        <taxon>Pseudomonadati</taxon>
        <taxon>Pseudomonadota</taxon>
        <taxon>Betaproteobacteria</taxon>
        <taxon>Rhodocyclales</taxon>
        <taxon>Zoogloeaceae</taxon>
        <taxon>Thauera</taxon>
    </lineage>
</organism>
<sequence>MGAYLDLSDAERAALKLIEDQCRRELEKMKQADLQIRERVKLWDACYARKCTERIELAHKKSGFTDWMPRAPGSAFKPK</sequence>
<accession>A0A127K540</accession>
<dbReference type="STRING" id="1134435.AC731_009005"/>
<evidence type="ECO:0000313" key="1">
    <source>
        <dbReference type="EMBL" id="AMO37079.1"/>
    </source>
</evidence>